<dbReference type="CDD" id="cd02511">
    <property type="entry name" value="Beta4Glucosyltransferase"/>
    <property type="match status" value="1"/>
</dbReference>
<dbReference type="AlphaFoldDB" id="A0AAJ2R9N3"/>
<dbReference type="GO" id="GO:0016757">
    <property type="term" value="F:glycosyltransferase activity"/>
    <property type="evidence" value="ECO:0007669"/>
    <property type="project" value="UniProtKB-KW"/>
</dbReference>
<comment type="caution">
    <text evidence="3">The sequence shown here is derived from an EMBL/GenBank/DDBJ whole genome shotgun (WGS) entry which is preliminary data.</text>
</comment>
<dbReference type="EMBL" id="JAWWMZ010000019">
    <property type="protein sequence ID" value="MDX4957652.1"/>
    <property type="molecule type" value="Genomic_DNA"/>
</dbReference>
<keyword evidence="3" id="KW-0328">Glycosyltransferase</keyword>
<evidence type="ECO:0000259" key="2">
    <source>
        <dbReference type="Pfam" id="PF00535"/>
    </source>
</evidence>
<dbReference type="Gene3D" id="1.25.40.10">
    <property type="entry name" value="Tetratricopeptide repeat domain"/>
    <property type="match status" value="1"/>
</dbReference>
<evidence type="ECO:0000313" key="3">
    <source>
        <dbReference type="EMBL" id="MDX4957652.1"/>
    </source>
</evidence>
<evidence type="ECO:0000256" key="1">
    <source>
        <dbReference type="ARBA" id="ARBA00038494"/>
    </source>
</evidence>
<name>A0AAJ2R9N3_DELAC</name>
<dbReference type="Gene3D" id="3.90.550.10">
    <property type="entry name" value="Spore Coat Polysaccharide Biosynthesis Protein SpsA, Chain A"/>
    <property type="match status" value="1"/>
</dbReference>
<protein>
    <submittedName>
        <fullName evidence="3">Glycosyltransferase</fullName>
        <ecNumber evidence="3">2.4.-.-</ecNumber>
    </submittedName>
</protein>
<reference evidence="3" key="1">
    <citation type="submission" date="2023-11" db="EMBL/GenBank/DDBJ databases">
        <title>Identification and selenium tolerance of Delftia acidovorans R3-25.</title>
        <authorList>
            <person name="Zhang S."/>
            <person name="Liu Y."/>
            <person name="Guo Y."/>
        </authorList>
    </citation>
    <scope>NUCLEOTIDE SEQUENCE</scope>
    <source>
        <strain evidence="3">R3-25</strain>
    </source>
</reference>
<dbReference type="Pfam" id="PF00535">
    <property type="entry name" value="Glycos_transf_2"/>
    <property type="match status" value="1"/>
</dbReference>
<dbReference type="InterPro" id="IPR001173">
    <property type="entry name" value="Glyco_trans_2-like"/>
</dbReference>
<dbReference type="SUPFAM" id="SSF53448">
    <property type="entry name" value="Nucleotide-diphospho-sugar transferases"/>
    <property type="match status" value="1"/>
</dbReference>
<organism evidence="3 4">
    <name type="scientific">Delftia acidovorans</name>
    <name type="common">Pseudomonas acidovorans</name>
    <name type="synonym">Comamonas acidovorans</name>
    <dbReference type="NCBI Taxonomy" id="80866"/>
    <lineage>
        <taxon>Bacteria</taxon>
        <taxon>Pseudomonadati</taxon>
        <taxon>Pseudomonadota</taxon>
        <taxon>Betaproteobacteria</taxon>
        <taxon>Burkholderiales</taxon>
        <taxon>Comamonadaceae</taxon>
        <taxon>Delftia</taxon>
    </lineage>
</organism>
<keyword evidence="3" id="KW-0808">Transferase</keyword>
<comment type="similarity">
    <text evidence="1">Belongs to the glycosyltransferase 2 family. WaaE/KdtX subfamily.</text>
</comment>
<dbReference type="SUPFAM" id="SSF48452">
    <property type="entry name" value="TPR-like"/>
    <property type="match status" value="1"/>
</dbReference>
<proteinExistence type="inferred from homology"/>
<dbReference type="InterPro" id="IPR011990">
    <property type="entry name" value="TPR-like_helical_dom_sf"/>
</dbReference>
<evidence type="ECO:0000313" key="4">
    <source>
        <dbReference type="Proteomes" id="UP001287445"/>
    </source>
</evidence>
<accession>A0AAJ2R9N3</accession>
<sequence>MSISMSMPLRDRRVGLLAGLEAASICLTPTFFSIHMPQTALVIIARDEERSIARCIDSVKDFVDEVLVLDTGSVDRTMEIARSCGAQVHRFEWCDDFAAARNRALDLADANWNLVLDADEWLVEGGAWLAGLPTMERQLGVADVQSLYEMGVTGSVSRSRITRLLPRGVRYQGVVHEQPMSDLPRVLVPLVIRHDGYLPEQMSRKQGRNQRLLLQELSRNPRDAYINYQLGVDFELNRDLSKACAHYGVAMEQLEVSSGYEHDLCVRYLYCLGQAGRHEEGLALAQAQMPKWQDSPDFFFTLGGVLLDAAIAKLDGQVEHWLSMAQASWERCLEIGEVDAGPHGGVAGRGSYLAAHNLAVMHEQLGNLDEARALRLRHPMPASGS</sequence>
<dbReference type="EC" id="2.4.-.-" evidence="3"/>
<dbReference type="Proteomes" id="UP001287445">
    <property type="component" value="Unassembled WGS sequence"/>
</dbReference>
<gene>
    <name evidence="3" type="ORF">SGN30_29900</name>
</gene>
<dbReference type="PANTHER" id="PTHR43630">
    <property type="entry name" value="POLY-BETA-1,6-N-ACETYL-D-GLUCOSAMINE SYNTHASE"/>
    <property type="match status" value="1"/>
</dbReference>
<dbReference type="RefSeq" id="WP_231890587.1">
    <property type="nucleotide sequence ID" value="NZ_JAWWMZ010000019.1"/>
</dbReference>
<feature type="domain" description="Glycosyltransferase 2-like" evidence="2">
    <location>
        <begin position="41"/>
        <end position="159"/>
    </location>
</feature>
<dbReference type="InterPro" id="IPR029044">
    <property type="entry name" value="Nucleotide-diphossugar_trans"/>
</dbReference>
<dbReference type="PANTHER" id="PTHR43630:SF2">
    <property type="entry name" value="GLYCOSYLTRANSFERASE"/>
    <property type="match status" value="1"/>
</dbReference>